<evidence type="ECO:0000256" key="4">
    <source>
        <dbReference type="ARBA" id="ARBA00022701"/>
    </source>
</evidence>
<evidence type="ECO:0000259" key="15">
    <source>
        <dbReference type="Pfam" id="PF18199"/>
    </source>
</evidence>
<reference evidence="16" key="1">
    <citation type="submission" date="2025-08" db="UniProtKB">
        <authorList>
            <consortium name="Ensembl"/>
        </authorList>
    </citation>
    <scope>IDENTIFICATION</scope>
</reference>
<dbReference type="Pfam" id="PF18199">
    <property type="entry name" value="Dynein_C"/>
    <property type="match status" value="1"/>
</dbReference>
<keyword evidence="3" id="KW-0963">Cytoplasm</keyword>
<dbReference type="Gene3D" id="1.20.1270.280">
    <property type="match status" value="1"/>
</dbReference>
<dbReference type="Gene3D" id="1.10.8.720">
    <property type="entry name" value="Region D6 of dynein motor"/>
    <property type="match status" value="1"/>
</dbReference>
<dbReference type="GO" id="GO:0005874">
    <property type="term" value="C:microtubule"/>
    <property type="evidence" value="ECO:0007669"/>
    <property type="project" value="UniProtKB-KW"/>
</dbReference>
<evidence type="ECO:0000256" key="2">
    <source>
        <dbReference type="ARBA" id="ARBA00008887"/>
    </source>
</evidence>
<evidence type="ECO:0000256" key="12">
    <source>
        <dbReference type="ARBA" id="ARBA00023273"/>
    </source>
</evidence>
<evidence type="ECO:0000259" key="13">
    <source>
        <dbReference type="Pfam" id="PF03028"/>
    </source>
</evidence>
<comment type="similarity">
    <text evidence="2">Belongs to the dynein heavy chain family.</text>
</comment>
<evidence type="ECO:0000256" key="8">
    <source>
        <dbReference type="ARBA" id="ARBA00023054"/>
    </source>
</evidence>
<dbReference type="InterPro" id="IPR041228">
    <property type="entry name" value="Dynein_C"/>
</dbReference>
<keyword evidence="8" id="KW-0175">Coiled coil</keyword>
<dbReference type="AlphaFoldDB" id="A0A8C5U9V0"/>
<dbReference type="GO" id="GO:0005930">
    <property type="term" value="C:axoneme"/>
    <property type="evidence" value="ECO:0007669"/>
    <property type="project" value="UniProtKB-SubCell"/>
</dbReference>
<evidence type="ECO:0000256" key="3">
    <source>
        <dbReference type="ARBA" id="ARBA00022490"/>
    </source>
</evidence>
<dbReference type="GO" id="GO:0051959">
    <property type="term" value="F:dynein light intermediate chain binding"/>
    <property type="evidence" value="ECO:0007669"/>
    <property type="project" value="InterPro"/>
</dbReference>
<dbReference type="Gene3D" id="1.10.8.1220">
    <property type="match status" value="1"/>
</dbReference>
<dbReference type="Gene3D" id="3.40.50.300">
    <property type="entry name" value="P-loop containing nucleotide triphosphate hydrolases"/>
    <property type="match status" value="1"/>
</dbReference>
<evidence type="ECO:0000256" key="6">
    <source>
        <dbReference type="ARBA" id="ARBA00022840"/>
    </source>
</evidence>
<dbReference type="GO" id="GO:0005524">
    <property type="term" value="F:ATP binding"/>
    <property type="evidence" value="ECO:0007669"/>
    <property type="project" value="UniProtKB-KW"/>
</dbReference>
<evidence type="ECO:0008006" key="18">
    <source>
        <dbReference type="Google" id="ProtNLM"/>
    </source>
</evidence>
<dbReference type="Proteomes" id="UP000694560">
    <property type="component" value="Unplaced"/>
</dbReference>
<keyword evidence="11" id="KW-0206">Cytoskeleton</keyword>
<dbReference type="PANTHER" id="PTHR22878">
    <property type="entry name" value="DYNEIN HEAVY CHAIN 6, AXONEMAL-LIKE-RELATED"/>
    <property type="match status" value="1"/>
</dbReference>
<name>A0A8C5U9V0_9PASS</name>
<dbReference type="FunFam" id="1.10.8.1220:FF:000001">
    <property type="entry name" value="Dynein axonemal heavy chain 5"/>
    <property type="match status" value="1"/>
</dbReference>
<dbReference type="InterPro" id="IPR027417">
    <property type="entry name" value="P-loop_NTPase"/>
</dbReference>
<sequence>MGYKPVAVHSSVVFFCISDLANIEPMYQYSLIWFINLYVQSIAKSKKSGRLEQRITNITEHFTVSIYNNVCRSLFEKDKLLFSFLLTVGIMKGKGQIDDAVWRFLLTGGVALDNPHPNPAPDWLSNKSWAEIVRASCLTNLQGLMEHVRDNSCKWKPIYDSVRPHEEEFPDCWSALMGLDRMVILRCLRPDKIIPAVQIFIVDNMGRTFIEPPTFDLGRSYSDSNCCAPLIFILSPGADPMAGLLKFADDVNMGSTSIQTVSLGQGQGPIAEKMIYQAITDGTWVVLQNCHLATSWMPALEKICEEVIVPENTNDNFRLWLTSYPSDKFPVSILQNGIKMTNEPPKGVRVNLLRSYLNDPISDPVFFRSCQKPKMWQKLLFGLCFFHAVVQERRNFGPLGWNIPYEFNESDLRISMQQIQMFLNEYEEIPFEALTYLTGTALHPLPCVFVRSSLINIGKAIKGQVLMSSELEDVFNSMLMGKVPSMWAAKSYPSLKPLGSYVSDLLCRLEFFQDWVDNGSPTVFWLSGFFFTQSFLTGVLQNFARKYTIPIDHIGFEFEVRKMQKNFKMPEDGAYVKGLFLEGARWDRESSVIGESLPKILYDPLPIIWLKPGESSKFLHLNIYSCPVYKTSERRGVLSTTGHSTNYVLSIELPSDKPQKHWINRGVAALCQLDD</sequence>
<dbReference type="GO" id="GO:0008569">
    <property type="term" value="F:minus-end-directed microtubule motor activity"/>
    <property type="evidence" value="ECO:0007669"/>
    <property type="project" value="InterPro"/>
</dbReference>
<proteinExistence type="inferred from homology"/>
<protein>
    <recommendedName>
        <fullName evidence="18">Dynein axonemal heavy chain 3</fullName>
    </recommendedName>
</protein>
<dbReference type="InterPro" id="IPR043160">
    <property type="entry name" value="Dynein_C_barrel"/>
</dbReference>
<dbReference type="FunFam" id="3.10.490.20:FF:000001">
    <property type="entry name" value="dynein heavy chain 7, axonemal"/>
    <property type="match status" value="1"/>
</dbReference>
<dbReference type="GO" id="GO:0030286">
    <property type="term" value="C:dynein complex"/>
    <property type="evidence" value="ECO:0007669"/>
    <property type="project" value="UniProtKB-KW"/>
</dbReference>
<dbReference type="FunFam" id="1.20.1270.280:FF:000038">
    <property type="entry name" value="AT13908p"/>
    <property type="match status" value="1"/>
</dbReference>
<evidence type="ECO:0000256" key="7">
    <source>
        <dbReference type="ARBA" id="ARBA00023017"/>
    </source>
</evidence>
<dbReference type="GO" id="GO:0007018">
    <property type="term" value="P:microtubule-based movement"/>
    <property type="evidence" value="ECO:0007669"/>
    <property type="project" value="InterPro"/>
</dbReference>
<evidence type="ECO:0000256" key="1">
    <source>
        <dbReference type="ARBA" id="ARBA00004430"/>
    </source>
</evidence>
<dbReference type="Pfam" id="PF03028">
    <property type="entry name" value="Dynein_heavy"/>
    <property type="match status" value="1"/>
</dbReference>
<evidence type="ECO:0000259" key="14">
    <source>
        <dbReference type="Pfam" id="PF18198"/>
    </source>
</evidence>
<feature type="domain" description="Dynein heavy chain C-terminal" evidence="15">
    <location>
        <begin position="450"/>
        <end position="671"/>
    </location>
</feature>
<keyword evidence="5" id="KW-0547">Nucleotide-binding</keyword>
<dbReference type="Ensembl" id="ENSMCST00000019141.1">
    <property type="protein sequence ID" value="ENSMCSP00000018673.1"/>
    <property type="gene ID" value="ENSMCSG00000013111.1"/>
</dbReference>
<feature type="domain" description="Dynein heavy chain AAA lid" evidence="14">
    <location>
        <begin position="376"/>
        <end position="440"/>
    </location>
</feature>
<feature type="domain" description="Dynein heavy chain region D6 P-loop" evidence="13">
    <location>
        <begin position="226"/>
        <end position="341"/>
    </location>
</feature>
<reference evidence="16" key="2">
    <citation type="submission" date="2025-09" db="UniProtKB">
        <authorList>
            <consortium name="Ensembl"/>
        </authorList>
    </citation>
    <scope>IDENTIFICATION</scope>
</reference>
<evidence type="ECO:0000313" key="16">
    <source>
        <dbReference type="Ensembl" id="ENSMCSP00000018673.1"/>
    </source>
</evidence>
<keyword evidence="10" id="KW-0505">Motor protein</keyword>
<evidence type="ECO:0000256" key="9">
    <source>
        <dbReference type="ARBA" id="ARBA00023069"/>
    </source>
</evidence>
<dbReference type="PANTHER" id="PTHR22878:SF71">
    <property type="entry name" value="DYNEIN, AXONEMAL, HEAVY CHAIN 3"/>
    <property type="match status" value="1"/>
</dbReference>
<keyword evidence="4" id="KW-0493">Microtubule</keyword>
<organism evidence="16 17">
    <name type="scientific">Malurus cyaneus samueli</name>
    <dbReference type="NCBI Taxonomy" id="2593467"/>
    <lineage>
        <taxon>Eukaryota</taxon>
        <taxon>Metazoa</taxon>
        <taxon>Chordata</taxon>
        <taxon>Craniata</taxon>
        <taxon>Vertebrata</taxon>
        <taxon>Euteleostomi</taxon>
        <taxon>Archelosauria</taxon>
        <taxon>Archosauria</taxon>
        <taxon>Dinosauria</taxon>
        <taxon>Saurischia</taxon>
        <taxon>Theropoda</taxon>
        <taxon>Coelurosauria</taxon>
        <taxon>Aves</taxon>
        <taxon>Neognathae</taxon>
        <taxon>Neoaves</taxon>
        <taxon>Telluraves</taxon>
        <taxon>Australaves</taxon>
        <taxon>Passeriformes</taxon>
        <taxon>Meliphagoidea</taxon>
        <taxon>Maluridae</taxon>
        <taxon>Malurus</taxon>
    </lineage>
</organism>
<comment type="subcellular location">
    <subcellularLocation>
        <location evidence="1">Cytoplasm</location>
        <location evidence="1">Cytoskeleton</location>
        <location evidence="1">Cilium axoneme</location>
    </subcellularLocation>
</comment>
<dbReference type="InterPro" id="IPR004273">
    <property type="entry name" value="Dynein_heavy_D6_P-loop"/>
</dbReference>
<accession>A0A8C5U9V0</accession>
<dbReference type="InterPro" id="IPR041658">
    <property type="entry name" value="AAA_lid_11"/>
</dbReference>
<keyword evidence="12" id="KW-0966">Cell projection</keyword>
<dbReference type="FunFam" id="3.40.50.300:FF:000362">
    <property type="entry name" value="Dynein, axonemal, heavy chain 6"/>
    <property type="match status" value="1"/>
</dbReference>
<dbReference type="Gene3D" id="3.10.490.20">
    <property type="match status" value="1"/>
</dbReference>
<evidence type="ECO:0000313" key="17">
    <source>
        <dbReference type="Proteomes" id="UP000694560"/>
    </source>
</evidence>
<evidence type="ECO:0000256" key="11">
    <source>
        <dbReference type="ARBA" id="ARBA00023212"/>
    </source>
</evidence>
<keyword evidence="17" id="KW-1185">Reference proteome</keyword>
<dbReference type="Pfam" id="PF18198">
    <property type="entry name" value="AAA_lid_11"/>
    <property type="match status" value="1"/>
</dbReference>
<evidence type="ECO:0000256" key="5">
    <source>
        <dbReference type="ARBA" id="ARBA00022741"/>
    </source>
</evidence>
<dbReference type="GO" id="GO:0045505">
    <property type="term" value="F:dynein intermediate chain binding"/>
    <property type="evidence" value="ECO:0007669"/>
    <property type="project" value="InterPro"/>
</dbReference>
<evidence type="ECO:0000256" key="10">
    <source>
        <dbReference type="ARBA" id="ARBA00023175"/>
    </source>
</evidence>
<keyword evidence="9" id="KW-0969">Cilium</keyword>
<dbReference type="InterPro" id="IPR026983">
    <property type="entry name" value="DHC"/>
</dbReference>
<dbReference type="InterPro" id="IPR042219">
    <property type="entry name" value="AAA_lid_11_sf"/>
</dbReference>
<keyword evidence="6" id="KW-0067">ATP-binding</keyword>
<keyword evidence="7" id="KW-0243">Dynein</keyword>